<feature type="transmembrane region" description="Helical" evidence="5">
    <location>
        <begin position="188"/>
        <end position="204"/>
    </location>
</feature>
<proteinExistence type="predicted"/>
<gene>
    <name evidence="7" type="ORF">BC008_14345</name>
</gene>
<evidence type="ECO:0000256" key="2">
    <source>
        <dbReference type="ARBA" id="ARBA00022692"/>
    </source>
</evidence>
<feature type="transmembrane region" description="Helical" evidence="5">
    <location>
        <begin position="60"/>
        <end position="82"/>
    </location>
</feature>
<sequence length="411" mass="45871">MDNRERIWIAVGIALTTATQLRPGSIPIGVGEAMLVSWILFVLLNISITKRHFITPITKAFFLFWMTIFIALGFGFWIALSIDFASPEFLHDLLAYVFSFILGIALTTSIYSKEDVERTVILLISFSAFTLLSILLVPAIFPFFSPWQYGVRFKGWAENANQLGLLLSGFPFFALYFLIKSNNHQQRIFYTSIIISIFIVGIETDSDSLFLGWFMGILLIASWGIYKFLLNFISSKKDISIVRFAKKQALILLVIIVLLLIAFLLYEKVSGVIGELYNKNSQGSLRVTLWTNGIIAMLHSPLFGLGPGPHSGETLDSLGTIESHNTFVELASASGIIGLIALIALLVWITSKAWRSGSIVMNAAFISLMGHSLFHYVLRQPIFWFDLFAIATLSSVTDSSKDSIKLPKKVL</sequence>
<evidence type="ECO:0000256" key="5">
    <source>
        <dbReference type="SAM" id="Phobius"/>
    </source>
</evidence>
<feature type="transmembrane region" description="Helical" evidence="5">
    <location>
        <begin position="94"/>
        <end position="112"/>
    </location>
</feature>
<feature type="transmembrane region" description="Helical" evidence="5">
    <location>
        <begin position="210"/>
        <end position="229"/>
    </location>
</feature>
<feature type="transmembrane region" description="Helical" evidence="5">
    <location>
        <begin position="28"/>
        <end position="48"/>
    </location>
</feature>
<feature type="transmembrane region" description="Helical" evidence="5">
    <location>
        <begin position="359"/>
        <end position="378"/>
    </location>
</feature>
<evidence type="ECO:0000313" key="7">
    <source>
        <dbReference type="EMBL" id="KST63637.1"/>
    </source>
</evidence>
<dbReference type="InterPro" id="IPR051533">
    <property type="entry name" value="WaaL-like"/>
</dbReference>
<dbReference type="OrthoDB" id="507118at2"/>
<name>A0A0V7ZGC0_9CYAN</name>
<dbReference type="Pfam" id="PF04932">
    <property type="entry name" value="Wzy_C"/>
    <property type="match status" value="1"/>
</dbReference>
<accession>A0A0V7ZGC0</accession>
<dbReference type="Proteomes" id="UP000053372">
    <property type="component" value="Unassembled WGS sequence"/>
</dbReference>
<evidence type="ECO:0000256" key="3">
    <source>
        <dbReference type="ARBA" id="ARBA00022989"/>
    </source>
</evidence>
<keyword evidence="8" id="KW-1185">Reference proteome</keyword>
<dbReference type="EMBL" id="LMTZ01000135">
    <property type="protein sequence ID" value="KST63637.1"/>
    <property type="molecule type" value="Genomic_DNA"/>
</dbReference>
<dbReference type="GO" id="GO:0016020">
    <property type="term" value="C:membrane"/>
    <property type="evidence" value="ECO:0007669"/>
    <property type="project" value="UniProtKB-SubCell"/>
</dbReference>
<dbReference type="AlphaFoldDB" id="A0A0V7ZGC0"/>
<keyword evidence="2 5" id="KW-0812">Transmembrane</keyword>
<reference evidence="7 8" key="1">
    <citation type="journal article" date="2015" name="Genome Announc.">
        <title>Draft Genome of the Euendolithic (true boring) Cyanobacterium Mastigocoleus testarum strain BC008.</title>
        <authorList>
            <person name="Guida B.S."/>
            <person name="Garcia-Pichel F."/>
        </authorList>
    </citation>
    <scope>NUCLEOTIDE SEQUENCE [LARGE SCALE GENOMIC DNA]</scope>
    <source>
        <strain evidence="7 8">BC008</strain>
    </source>
</reference>
<dbReference type="PANTHER" id="PTHR37422:SF13">
    <property type="entry name" value="LIPOPOLYSACCHARIDE BIOSYNTHESIS PROTEIN PA4999-RELATED"/>
    <property type="match status" value="1"/>
</dbReference>
<dbReference type="PANTHER" id="PTHR37422">
    <property type="entry name" value="TEICHURONIC ACID BIOSYNTHESIS PROTEIN TUAE"/>
    <property type="match status" value="1"/>
</dbReference>
<feature type="transmembrane region" description="Helical" evidence="5">
    <location>
        <begin position="119"/>
        <end position="141"/>
    </location>
</feature>
<evidence type="ECO:0000256" key="1">
    <source>
        <dbReference type="ARBA" id="ARBA00004141"/>
    </source>
</evidence>
<feature type="transmembrane region" description="Helical" evidence="5">
    <location>
        <begin position="249"/>
        <end position="266"/>
    </location>
</feature>
<dbReference type="InterPro" id="IPR007016">
    <property type="entry name" value="O-antigen_ligase-rel_domated"/>
</dbReference>
<evidence type="ECO:0000256" key="4">
    <source>
        <dbReference type="ARBA" id="ARBA00023136"/>
    </source>
</evidence>
<keyword evidence="3 5" id="KW-1133">Transmembrane helix</keyword>
<evidence type="ECO:0000259" key="6">
    <source>
        <dbReference type="Pfam" id="PF04932"/>
    </source>
</evidence>
<keyword evidence="4 5" id="KW-0472">Membrane</keyword>
<dbReference type="RefSeq" id="WP_027842733.1">
    <property type="nucleotide sequence ID" value="NZ_LMTZ01000135.1"/>
</dbReference>
<comment type="subcellular location">
    <subcellularLocation>
        <location evidence="1">Membrane</location>
        <topology evidence="1">Multi-pass membrane protein</topology>
    </subcellularLocation>
</comment>
<organism evidence="7 8">
    <name type="scientific">Mastigocoleus testarum BC008</name>
    <dbReference type="NCBI Taxonomy" id="371196"/>
    <lineage>
        <taxon>Bacteria</taxon>
        <taxon>Bacillati</taxon>
        <taxon>Cyanobacteriota</taxon>
        <taxon>Cyanophyceae</taxon>
        <taxon>Nostocales</taxon>
        <taxon>Hapalosiphonaceae</taxon>
        <taxon>Mastigocoleus</taxon>
    </lineage>
</organism>
<protein>
    <recommendedName>
        <fullName evidence="6">O-antigen ligase-related domain-containing protein</fullName>
    </recommendedName>
</protein>
<comment type="caution">
    <text evidence="7">The sequence shown here is derived from an EMBL/GenBank/DDBJ whole genome shotgun (WGS) entry which is preliminary data.</text>
</comment>
<feature type="domain" description="O-antigen ligase-related" evidence="6">
    <location>
        <begin position="196"/>
        <end position="343"/>
    </location>
</feature>
<feature type="transmembrane region" description="Helical" evidence="5">
    <location>
        <begin position="161"/>
        <end position="179"/>
    </location>
</feature>
<evidence type="ECO:0000313" key="8">
    <source>
        <dbReference type="Proteomes" id="UP000053372"/>
    </source>
</evidence>
<feature type="transmembrane region" description="Helical" evidence="5">
    <location>
        <begin position="327"/>
        <end position="347"/>
    </location>
</feature>